<gene>
    <name evidence="1" type="ORF">KQX62_14880</name>
</gene>
<dbReference type="RefSeq" id="WP_264073686.1">
    <property type="nucleotide sequence ID" value="NZ_CP076676.1"/>
</dbReference>
<protein>
    <submittedName>
        <fullName evidence="1">Uncharacterized protein</fullName>
    </submittedName>
</protein>
<evidence type="ECO:0000313" key="1">
    <source>
        <dbReference type="EMBL" id="UYO38022.1"/>
    </source>
</evidence>
<reference evidence="1" key="1">
    <citation type="journal article" date="2022" name="Biol. Control">
        <title>In silico genomic analysis of Rhodopseudomonas palustris strains revealed potential biocontrol agents and crop yield enhancers.</title>
        <authorList>
            <person name="Surachat K."/>
            <person name="Kantachote D."/>
            <person name="Deachamag P."/>
            <person name="Wonglapsuwan M."/>
        </authorList>
    </citation>
    <scope>NUCLEOTIDE SEQUENCE</scope>
    <source>
        <strain evidence="1">TLS06</strain>
    </source>
</reference>
<proteinExistence type="predicted"/>
<dbReference type="AlphaFoldDB" id="A0AAX3DT39"/>
<organism evidence="1 2">
    <name type="scientific">Rhodopseudomonas palustris</name>
    <dbReference type="NCBI Taxonomy" id="1076"/>
    <lineage>
        <taxon>Bacteria</taxon>
        <taxon>Pseudomonadati</taxon>
        <taxon>Pseudomonadota</taxon>
        <taxon>Alphaproteobacteria</taxon>
        <taxon>Hyphomicrobiales</taxon>
        <taxon>Nitrobacteraceae</taxon>
        <taxon>Rhodopseudomonas</taxon>
    </lineage>
</organism>
<accession>A0AAX3DT39</accession>
<dbReference type="Proteomes" id="UP001163166">
    <property type="component" value="Chromosome"/>
</dbReference>
<name>A0AAX3DT39_RHOPL</name>
<evidence type="ECO:0000313" key="2">
    <source>
        <dbReference type="Proteomes" id="UP001163166"/>
    </source>
</evidence>
<dbReference type="EMBL" id="CP076676">
    <property type="protein sequence ID" value="UYO38022.1"/>
    <property type="molecule type" value="Genomic_DNA"/>
</dbReference>
<sequence>MHIKGMVAKIDNLQRDAGSEYCPPRHYSRRHSLGQNSSLGGRLVQTSVSWKDHPVIIAIISGSVTAGATAAIYSQLVVPNQAIIFQYKLETLTNQLEALKAHATSKESTLDSAVTNAKKETELVRELYSACRSQEQILRSEIEDLQYTNLFGRDEPYPVGFRSLRLGDPFQKVSEVLKGAEKTREGSLKLDATFGVVTEAQYVPEGKAPDQKISSIWFTFAGSRWLDLSFSAQQLESKLIDALGDPTERPARGYVYWSRGKYNVFKFNNQLILTIPTVIPAFWPAMRSIR</sequence>